<dbReference type="PROSITE" id="PS50902">
    <property type="entry name" value="FLAVODOXIN_LIKE"/>
    <property type="match status" value="1"/>
</dbReference>
<dbReference type="GO" id="GO:0005829">
    <property type="term" value="C:cytosol"/>
    <property type="evidence" value="ECO:0007669"/>
    <property type="project" value="TreeGrafter"/>
</dbReference>
<dbReference type="GO" id="GO:0050660">
    <property type="term" value="F:flavin adenine dinucleotide binding"/>
    <property type="evidence" value="ECO:0007669"/>
    <property type="project" value="TreeGrafter"/>
</dbReference>
<reference evidence="10 11" key="1">
    <citation type="submission" date="2020-11" db="EMBL/GenBank/DDBJ databases">
        <title>Kefir isolates.</title>
        <authorList>
            <person name="Marcisauskas S."/>
            <person name="Kim Y."/>
            <person name="Blasche S."/>
        </authorList>
    </citation>
    <scope>NUCLEOTIDE SEQUENCE [LARGE SCALE GENOMIC DNA]</scope>
    <source>
        <strain evidence="10 11">KR</strain>
    </source>
</reference>
<dbReference type="Pfam" id="PF00175">
    <property type="entry name" value="NAD_binding_1"/>
    <property type="match status" value="1"/>
</dbReference>
<dbReference type="Gene3D" id="3.40.50.80">
    <property type="entry name" value="Nucleotide-binding domain of ferredoxin-NADP reductase (FNR) module"/>
    <property type="match status" value="1"/>
</dbReference>
<feature type="domain" description="Flavodoxin-like" evidence="8">
    <location>
        <begin position="24"/>
        <end position="185"/>
    </location>
</feature>
<dbReference type="SUPFAM" id="SSF52218">
    <property type="entry name" value="Flavoproteins"/>
    <property type="match status" value="1"/>
</dbReference>
<dbReference type="Gene3D" id="1.20.990.10">
    <property type="entry name" value="NADPH-cytochrome p450 Reductase, Chain A, domain 3"/>
    <property type="match status" value="1"/>
</dbReference>
<accession>A0A9P7BA09</accession>
<dbReference type="InterPro" id="IPR023173">
    <property type="entry name" value="NADPH_Cyt_P450_Rdtase_alpha"/>
</dbReference>
<dbReference type="SUPFAM" id="SSF52343">
    <property type="entry name" value="Ferredoxin reductase-like, C-terminal NADP-linked domain"/>
    <property type="match status" value="1"/>
</dbReference>
<comment type="cofactor">
    <cofactor evidence="2">
        <name>FAD</name>
        <dbReference type="ChEBI" id="CHEBI:57692"/>
    </cofactor>
</comment>
<dbReference type="InterPro" id="IPR001709">
    <property type="entry name" value="Flavoprot_Pyr_Nucl_cyt_Rdtase"/>
</dbReference>
<dbReference type="PANTHER" id="PTHR19384">
    <property type="entry name" value="NITRIC OXIDE SYNTHASE-RELATED"/>
    <property type="match status" value="1"/>
</dbReference>
<evidence type="ECO:0000256" key="6">
    <source>
        <dbReference type="ARBA" id="ARBA00023002"/>
    </source>
</evidence>
<dbReference type="Gene3D" id="3.40.50.360">
    <property type="match status" value="2"/>
</dbReference>
<dbReference type="PROSITE" id="PS51384">
    <property type="entry name" value="FAD_FR"/>
    <property type="match status" value="1"/>
</dbReference>
<feature type="compositionally biased region" description="Polar residues" evidence="7">
    <location>
        <begin position="1206"/>
        <end position="1216"/>
    </location>
</feature>
<dbReference type="FunFam" id="3.40.50.80:FF:000032">
    <property type="entry name" value="NADPH-dependent diflavin oxidoreductase 1"/>
    <property type="match status" value="1"/>
</dbReference>
<dbReference type="Proteomes" id="UP000777482">
    <property type="component" value="Unassembled WGS sequence"/>
</dbReference>
<dbReference type="InterPro" id="IPR017938">
    <property type="entry name" value="Riboflavin_synthase-like_b-brl"/>
</dbReference>
<dbReference type="Gene3D" id="2.40.30.10">
    <property type="entry name" value="Translation factors"/>
    <property type="match status" value="1"/>
</dbReference>
<evidence type="ECO:0000256" key="1">
    <source>
        <dbReference type="ARBA" id="ARBA00001917"/>
    </source>
</evidence>
<evidence type="ECO:0000256" key="5">
    <source>
        <dbReference type="ARBA" id="ARBA00022857"/>
    </source>
</evidence>
<dbReference type="InterPro" id="IPR003097">
    <property type="entry name" value="CysJ-like_FAD-binding"/>
</dbReference>
<dbReference type="InterPro" id="IPR029039">
    <property type="entry name" value="Flavoprotein-like_sf"/>
</dbReference>
<evidence type="ECO:0000256" key="4">
    <source>
        <dbReference type="ARBA" id="ARBA00022827"/>
    </source>
</evidence>
<dbReference type="EMBL" id="PUHQ01000005">
    <property type="protein sequence ID" value="KAG0666381.1"/>
    <property type="molecule type" value="Genomic_DNA"/>
</dbReference>
<dbReference type="GO" id="GO:0010181">
    <property type="term" value="F:FMN binding"/>
    <property type="evidence" value="ECO:0007669"/>
    <property type="project" value="InterPro"/>
</dbReference>
<feature type="region of interest" description="Disordered" evidence="7">
    <location>
        <begin position="175"/>
        <end position="198"/>
    </location>
</feature>
<keyword evidence="5" id="KW-0521">NADP</keyword>
<feature type="compositionally biased region" description="Basic residues" evidence="7">
    <location>
        <begin position="1074"/>
        <end position="1083"/>
    </location>
</feature>
<dbReference type="InterPro" id="IPR017927">
    <property type="entry name" value="FAD-bd_FR_type"/>
</dbReference>
<dbReference type="GO" id="GO:0016491">
    <property type="term" value="F:oxidoreductase activity"/>
    <property type="evidence" value="ECO:0007669"/>
    <property type="project" value="UniProtKB-KW"/>
</dbReference>
<dbReference type="InterPro" id="IPR019190">
    <property type="entry name" value="EXOV"/>
</dbReference>
<comment type="caution">
    <text evidence="10">The sequence shown here is derived from an EMBL/GenBank/DDBJ whole genome shotgun (WGS) entry which is preliminary data.</text>
</comment>
<keyword evidence="4" id="KW-0274">FAD</keyword>
<dbReference type="SUPFAM" id="SSF63380">
    <property type="entry name" value="Riboflavin synthase domain-like"/>
    <property type="match status" value="1"/>
</dbReference>
<dbReference type="PRINTS" id="PR00371">
    <property type="entry name" value="FPNCR"/>
</dbReference>
<evidence type="ECO:0000256" key="2">
    <source>
        <dbReference type="ARBA" id="ARBA00001974"/>
    </source>
</evidence>
<dbReference type="InterPro" id="IPR008254">
    <property type="entry name" value="Flavodoxin/NO_synth"/>
</dbReference>
<dbReference type="Pfam" id="PF09810">
    <property type="entry name" value="Exo5"/>
    <property type="match status" value="2"/>
</dbReference>
<feature type="region of interest" description="Disordered" evidence="7">
    <location>
        <begin position="1073"/>
        <end position="1111"/>
    </location>
</feature>
<dbReference type="InterPro" id="IPR001433">
    <property type="entry name" value="OxRdtase_FAD/NAD-bd"/>
</dbReference>
<evidence type="ECO:0000259" key="9">
    <source>
        <dbReference type="PROSITE" id="PS51384"/>
    </source>
</evidence>
<feature type="region of interest" description="Disordered" evidence="7">
    <location>
        <begin position="877"/>
        <end position="926"/>
    </location>
</feature>
<keyword evidence="3" id="KW-0285">Flavoprotein</keyword>
<feature type="region of interest" description="Disordered" evidence="7">
    <location>
        <begin position="825"/>
        <end position="858"/>
    </location>
</feature>
<feature type="compositionally biased region" description="Basic and acidic residues" evidence="7">
    <location>
        <begin position="1084"/>
        <end position="1093"/>
    </location>
</feature>
<evidence type="ECO:0000256" key="7">
    <source>
        <dbReference type="SAM" id="MobiDB-lite"/>
    </source>
</evidence>
<keyword evidence="11" id="KW-1185">Reference proteome</keyword>
<dbReference type="GO" id="GO:0045145">
    <property type="term" value="F:single-stranded DNA 5'-3' DNA exonuclease activity"/>
    <property type="evidence" value="ECO:0007669"/>
    <property type="project" value="InterPro"/>
</dbReference>
<dbReference type="Pfam" id="PF00667">
    <property type="entry name" value="FAD_binding_1"/>
    <property type="match status" value="1"/>
</dbReference>
<evidence type="ECO:0000259" key="8">
    <source>
        <dbReference type="PROSITE" id="PS50902"/>
    </source>
</evidence>
<proteinExistence type="predicted"/>
<comment type="cofactor">
    <cofactor evidence="1">
        <name>FMN</name>
        <dbReference type="ChEBI" id="CHEBI:58210"/>
    </cofactor>
</comment>
<evidence type="ECO:0000313" key="10">
    <source>
        <dbReference type="EMBL" id="KAG0666381.1"/>
    </source>
</evidence>
<feature type="compositionally biased region" description="Basic and acidic residues" evidence="7">
    <location>
        <begin position="891"/>
        <end position="905"/>
    </location>
</feature>
<keyword evidence="6" id="KW-0560">Oxidoreductase</keyword>
<sequence>MAATAGSSTSTATSQPLPLDSRSLLVLHASVTGTAVDVAERIGRRARREGWAVQVKSVAQFNPMELLEHGLVVFVLPTTGNGQTPPQYAVFGLGDSSYGKYNWVGKKLSRRLDALGAHAVVERGQGDDQNEWGVESTFPGWLDELMQSIDPLFPPSADFVPLAATARPPARVRLEKVASTSQQRDNPNHHSNGGGGVNGALLWTDDARWARLVKNDRVTAPEWYQDVREIELEIEGVDADERNRLYAAGDVLEIRPCNSAEDVDRFLQSAGWTDMADEVIAIYPTSPDQPLPPHLPAGYRTTLRHLLTHELDISSVPNYSFFEWLAHFCEGDMQERLREFASPAGYDELLDYARRPRRTINEVLYEFRSAKIPPEYLFDLLPLIRPRGFSISSSPSSHDGKVDLLVAIVSYKTILSVPRKGLTTSWLSSLKPGARVPVRFDTSGLLKLPPSPAPLVMIGPGTGVAPFRALMEERIRAGADDNLLFFGCRSVKADFYFREFWEDVVQQGKLTLSVAPSRDQEDKIYVQHRIPEYAGQLWDYVTRGGYIYVCGSSTLMPKAVKKALLAVFQAEGKLDDDAAAEMLWEQLEKEDYGSELDWTDATLDAALTAIERAAASLNSSANSAAVIAASTSREAPGAGDADASDTAIAQGGVVTAAESADVAATAARGASPPASLWERYRKRRGWGALSVSDLSGPSWCEVQHTYRLASKPFLPPLERPATITTAAGAVIQVDATRTVKRESILDRGKEVHRRIEKQVMGDVEEVKVNVTGKEEWWALRILNTIICLHTLLVNGKVRELPVVGWLGGHLVFGVIDEVERREVKAPAPPVGATPSNAPSTPKRQRRAKNASSAPEKDDQKKLDHFFTLIRSPTKAAGTASTSITEGVETLTEARARSDKVDEAHAGEPTGSGAAQQPPAPSWGYLLSDTKTRFNRSIPAAGESRPARLQLMLYHRLLSSMLEREPPAQDAAVESINPAGRRGSNRPPALSWRDLFAHLSLSPSAALSEDFLGAISPVIADSGLEAELHQATTLEGFVQVLLSYGDLLRGNRDAVLLDDLEIVYRLRNDSGRTYANRRGKRRSRDHPADADLPARKSATSSREEGHASSVVDAEDVDLQKAIALSLSHAAATETKSLDAETGKTSASPIDSVAEPSDDIDSQLEDSQLPFFANPSLPIPLPSSPSRKSHEDNHAEPALSGSAFELPPNSQAAASSTGGEAVMPPRYNLRRRRQSSAAGRPASPATKQQPEPKVQVTPPPAARTSPEPNQEPSNDPDLIGVDTFRNEPQELDVWLGSVLAYWKGERPPEGVALQQTNRCWSCEFEDGCEWREMKAKQLYEETQARKRLRAEMRSTDA</sequence>
<organism evidence="10 11">
    <name type="scientific">Rhodotorula mucilaginosa</name>
    <name type="common">Yeast</name>
    <name type="synonym">Rhodotorula rubra</name>
    <dbReference type="NCBI Taxonomy" id="5537"/>
    <lineage>
        <taxon>Eukaryota</taxon>
        <taxon>Fungi</taxon>
        <taxon>Dikarya</taxon>
        <taxon>Basidiomycota</taxon>
        <taxon>Pucciniomycotina</taxon>
        <taxon>Microbotryomycetes</taxon>
        <taxon>Sporidiobolales</taxon>
        <taxon>Sporidiobolaceae</taxon>
        <taxon>Rhodotorula</taxon>
    </lineage>
</organism>
<gene>
    <name evidence="10" type="primary">NDOR1</name>
    <name evidence="10" type="ORF">C6P46_004951</name>
</gene>
<feature type="domain" description="FAD-binding FR-type" evidence="9">
    <location>
        <begin position="205"/>
        <end position="449"/>
    </location>
</feature>
<evidence type="ECO:0000313" key="11">
    <source>
        <dbReference type="Proteomes" id="UP000777482"/>
    </source>
</evidence>
<dbReference type="Pfam" id="PF00258">
    <property type="entry name" value="Flavodoxin_1"/>
    <property type="match status" value="1"/>
</dbReference>
<feature type="region of interest" description="Disordered" evidence="7">
    <location>
        <begin position="1130"/>
        <end position="1278"/>
    </location>
</feature>
<dbReference type="InterPro" id="IPR039261">
    <property type="entry name" value="FNR_nucleotide-bd"/>
</dbReference>
<evidence type="ECO:0000256" key="3">
    <source>
        <dbReference type="ARBA" id="ARBA00022630"/>
    </source>
</evidence>
<dbReference type="PANTHER" id="PTHR19384:SF10">
    <property type="entry name" value="NADPH-DEPENDENT DIFLAVIN OXIDOREDUCTASE 1"/>
    <property type="match status" value="1"/>
</dbReference>
<dbReference type="OrthoDB" id="1856718at2759"/>
<protein>
    <submittedName>
        <fullName evidence="10">NADPH-dependent diflavin oxidoreductase 1</fullName>
    </submittedName>
</protein>
<name>A0A9P7BA09_RHOMI</name>